<proteinExistence type="predicted"/>
<keyword evidence="2" id="KW-1185">Reference proteome</keyword>
<evidence type="ECO:0000313" key="2">
    <source>
        <dbReference type="Proteomes" id="UP001195483"/>
    </source>
</evidence>
<reference evidence="1" key="2">
    <citation type="journal article" date="2021" name="Genome Biol. Evol.">
        <title>Developing a high-quality reference genome for a parasitic bivalve with doubly uniparental inheritance (Bivalvia: Unionida).</title>
        <authorList>
            <person name="Smith C.H."/>
        </authorList>
    </citation>
    <scope>NUCLEOTIDE SEQUENCE</scope>
    <source>
        <strain evidence="1">CHS0354</strain>
        <tissue evidence="1">Mantle</tissue>
    </source>
</reference>
<evidence type="ECO:0000313" key="1">
    <source>
        <dbReference type="EMBL" id="KAK3585842.1"/>
    </source>
</evidence>
<dbReference type="EMBL" id="JAEAOA010002240">
    <property type="protein sequence ID" value="KAK3585842.1"/>
    <property type="molecule type" value="Genomic_DNA"/>
</dbReference>
<dbReference type="Proteomes" id="UP001195483">
    <property type="component" value="Unassembled WGS sequence"/>
</dbReference>
<accession>A0AAE0VQU3</accession>
<reference evidence="1" key="3">
    <citation type="submission" date="2023-05" db="EMBL/GenBank/DDBJ databases">
        <authorList>
            <person name="Smith C.H."/>
        </authorList>
    </citation>
    <scope>NUCLEOTIDE SEQUENCE</scope>
    <source>
        <strain evidence="1">CHS0354</strain>
        <tissue evidence="1">Mantle</tissue>
    </source>
</reference>
<sequence>MTNNFKKKTATEPVHFHRCWRNLTQQLSAGPTTDLNVDNELKFDDVPCYQNDAVHSNINYAALPYRSSFVCLTAPLAKGFLLFLVIE</sequence>
<reference evidence="1" key="1">
    <citation type="journal article" date="2021" name="Genome Biol. Evol.">
        <title>A High-Quality Reference Genome for a Parasitic Bivalve with Doubly Uniparental Inheritance (Bivalvia: Unionida).</title>
        <authorList>
            <person name="Smith C.H."/>
        </authorList>
    </citation>
    <scope>NUCLEOTIDE SEQUENCE</scope>
    <source>
        <strain evidence="1">CHS0354</strain>
    </source>
</reference>
<name>A0AAE0VQU3_9BIVA</name>
<protein>
    <submittedName>
        <fullName evidence="1">Uncharacterized protein</fullName>
    </submittedName>
</protein>
<comment type="caution">
    <text evidence="1">The sequence shown here is derived from an EMBL/GenBank/DDBJ whole genome shotgun (WGS) entry which is preliminary data.</text>
</comment>
<gene>
    <name evidence="1" type="ORF">CHS0354_038367</name>
</gene>
<feature type="non-terminal residue" evidence="1">
    <location>
        <position position="87"/>
    </location>
</feature>
<organism evidence="1 2">
    <name type="scientific">Potamilus streckersoni</name>
    <dbReference type="NCBI Taxonomy" id="2493646"/>
    <lineage>
        <taxon>Eukaryota</taxon>
        <taxon>Metazoa</taxon>
        <taxon>Spiralia</taxon>
        <taxon>Lophotrochozoa</taxon>
        <taxon>Mollusca</taxon>
        <taxon>Bivalvia</taxon>
        <taxon>Autobranchia</taxon>
        <taxon>Heteroconchia</taxon>
        <taxon>Palaeoheterodonta</taxon>
        <taxon>Unionida</taxon>
        <taxon>Unionoidea</taxon>
        <taxon>Unionidae</taxon>
        <taxon>Ambleminae</taxon>
        <taxon>Lampsilini</taxon>
        <taxon>Potamilus</taxon>
    </lineage>
</organism>
<dbReference type="AlphaFoldDB" id="A0AAE0VQU3"/>